<gene>
    <name evidence="2" type="ORF">TPSB3V08_LOCUS9613</name>
</gene>
<organism evidence="2">
    <name type="scientific">Timema poppense</name>
    <name type="common">Walking stick</name>
    <dbReference type="NCBI Taxonomy" id="170557"/>
    <lineage>
        <taxon>Eukaryota</taxon>
        <taxon>Metazoa</taxon>
        <taxon>Ecdysozoa</taxon>
        <taxon>Arthropoda</taxon>
        <taxon>Hexapoda</taxon>
        <taxon>Insecta</taxon>
        <taxon>Pterygota</taxon>
        <taxon>Neoptera</taxon>
        <taxon>Polyneoptera</taxon>
        <taxon>Phasmatodea</taxon>
        <taxon>Timematodea</taxon>
        <taxon>Timematoidea</taxon>
        <taxon>Timematidae</taxon>
        <taxon>Timema</taxon>
    </lineage>
</organism>
<feature type="region of interest" description="Disordered" evidence="1">
    <location>
        <begin position="132"/>
        <end position="192"/>
    </location>
</feature>
<proteinExistence type="predicted"/>
<sequence>MADTVAEKKTPVGTPEKKDDKKVVEKKVVEKNVEEVDEDSKASENGDLDKPKENGTSDEKDSSEDSKDKDAESNENGDSTDYLRGESFRSEHALKRFEFKFLVGLGDWGIMHVNNEEQLSSPVASLVLTERSQLTSDSQHLESCPVKRKSGAGDAPDGTPTEGASPEKKAKLEEKPAAEEKAEANGKEEVAA</sequence>
<feature type="compositionally biased region" description="Basic and acidic residues" evidence="1">
    <location>
        <begin position="1"/>
        <end position="72"/>
    </location>
</feature>
<dbReference type="AlphaFoldDB" id="A0A7R9HCJ7"/>
<evidence type="ECO:0000256" key="1">
    <source>
        <dbReference type="SAM" id="MobiDB-lite"/>
    </source>
</evidence>
<name>A0A7R9HCJ7_TIMPO</name>
<feature type="region of interest" description="Disordered" evidence="1">
    <location>
        <begin position="1"/>
        <end position="86"/>
    </location>
</feature>
<feature type="compositionally biased region" description="Basic and acidic residues" evidence="1">
    <location>
        <begin position="165"/>
        <end position="192"/>
    </location>
</feature>
<reference evidence="2" key="1">
    <citation type="submission" date="2020-11" db="EMBL/GenBank/DDBJ databases">
        <authorList>
            <person name="Tran Van P."/>
        </authorList>
    </citation>
    <scope>NUCLEOTIDE SEQUENCE</scope>
</reference>
<dbReference type="EMBL" id="OD007800">
    <property type="protein sequence ID" value="CAD7414353.1"/>
    <property type="molecule type" value="Genomic_DNA"/>
</dbReference>
<protein>
    <submittedName>
        <fullName evidence="2">Uncharacterized protein</fullName>
    </submittedName>
</protein>
<accession>A0A7R9HCJ7</accession>
<evidence type="ECO:0000313" key="2">
    <source>
        <dbReference type="EMBL" id="CAD7414353.1"/>
    </source>
</evidence>